<gene>
    <name evidence="6" type="ORF">HPB48_016717</name>
</gene>
<evidence type="ECO:0000256" key="4">
    <source>
        <dbReference type="SAM" id="MobiDB-lite"/>
    </source>
</evidence>
<dbReference type="AlphaFoldDB" id="A0A9J6GBX9"/>
<dbReference type="OrthoDB" id="1431247at2759"/>
<evidence type="ECO:0000313" key="6">
    <source>
        <dbReference type="EMBL" id="KAH9371908.1"/>
    </source>
</evidence>
<dbReference type="CDD" id="cd06526">
    <property type="entry name" value="metazoan_ACD"/>
    <property type="match status" value="1"/>
</dbReference>
<evidence type="ECO:0000313" key="7">
    <source>
        <dbReference type="Proteomes" id="UP000821853"/>
    </source>
</evidence>
<dbReference type="InterPro" id="IPR001436">
    <property type="entry name" value="Alpha-crystallin/sHSP_animal"/>
</dbReference>
<comment type="caution">
    <text evidence="6">The sequence shown here is derived from an EMBL/GenBank/DDBJ whole genome shotgun (WGS) entry which is preliminary data.</text>
</comment>
<evidence type="ECO:0000256" key="3">
    <source>
        <dbReference type="RuleBase" id="RU003616"/>
    </source>
</evidence>
<dbReference type="PANTHER" id="PTHR45640:SF13">
    <property type="entry name" value="HEAT SHOCK PROTEIN 22-RELATED"/>
    <property type="match status" value="1"/>
</dbReference>
<name>A0A9J6GBX9_HAELO</name>
<dbReference type="Pfam" id="PF00011">
    <property type="entry name" value="HSP20"/>
    <property type="match status" value="1"/>
</dbReference>
<dbReference type="GO" id="GO:0009408">
    <property type="term" value="P:response to heat"/>
    <property type="evidence" value="ECO:0007669"/>
    <property type="project" value="TreeGrafter"/>
</dbReference>
<evidence type="ECO:0000256" key="1">
    <source>
        <dbReference type="ARBA" id="ARBA00023016"/>
    </source>
</evidence>
<dbReference type="OMA" id="CSRRNLW"/>
<dbReference type="PANTHER" id="PTHR45640">
    <property type="entry name" value="HEAT SHOCK PROTEIN HSP-12.2-RELATED"/>
    <property type="match status" value="1"/>
</dbReference>
<dbReference type="PROSITE" id="PS01031">
    <property type="entry name" value="SHSP"/>
    <property type="match status" value="1"/>
</dbReference>
<dbReference type="EMBL" id="JABSTR010000005">
    <property type="protein sequence ID" value="KAH9371908.1"/>
    <property type="molecule type" value="Genomic_DNA"/>
</dbReference>
<feature type="region of interest" description="Disordered" evidence="4">
    <location>
        <begin position="153"/>
        <end position="185"/>
    </location>
</feature>
<organism evidence="6 7">
    <name type="scientific">Haemaphysalis longicornis</name>
    <name type="common">Bush tick</name>
    <dbReference type="NCBI Taxonomy" id="44386"/>
    <lineage>
        <taxon>Eukaryota</taxon>
        <taxon>Metazoa</taxon>
        <taxon>Ecdysozoa</taxon>
        <taxon>Arthropoda</taxon>
        <taxon>Chelicerata</taxon>
        <taxon>Arachnida</taxon>
        <taxon>Acari</taxon>
        <taxon>Parasitiformes</taxon>
        <taxon>Ixodida</taxon>
        <taxon>Ixodoidea</taxon>
        <taxon>Ixodidae</taxon>
        <taxon>Haemaphysalinae</taxon>
        <taxon>Haemaphysalis</taxon>
    </lineage>
</organism>
<accession>A0A9J6GBX9</accession>
<dbReference type="Gene3D" id="2.60.40.790">
    <property type="match status" value="1"/>
</dbReference>
<dbReference type="SUPFAM" id="SSF49764">
    <property type="entry name" value="HSP20-like chaperones"/>
    <property type="match status" value="1"/>
</dbReference>
<evidence type="ECO:0000256" key="2">
    <source>
        <dbReference type="PROSITE-ProRule" id="PRU00285"/>
    </source>
</evidence>
<keyword evidence="1" id="KW-0346">Stress response</keyword>
<proteinExistence type="inferred from homology"/>
<dbReference type="VEuPathDB" id="VectorBase:HLOH_051264"/>
<dbReference type="Proteomes" id="UP000821853">
    <property type="component" value="Chromosome 3"/>
</dbReference>
<dbReference type="GO" id="GO:0051082">
    <property type="term" value="F:unfolded protein binding"/>
    <property type="evidence" value="ECO:0007669"/>
    <property type="project" value="TreeGrafter"/>
</dbReference>
<dbReference type="GO" id="GO:0042026">
    <property type="term" value="P:protein refolding"/>
    <property type="evidence" value="ECO:0007669"/>
    <property type="project" value="TreeGrafter"/>
</dbReference>
<feature type="domain" description="SHSP" evidence="5">
    <location>
        <begin position="67"/>
        <end position="172"/>
    </location>
</feature>
<comment type="similarity">
    <text evidence="2 3">Belongs to the small heat shock protein (HSP20) family.</text>
</comment>
<reference evidence="6 7" key="1">
    <citation type="journal article" date="2020" name="Cell">
        <title>Large-Scale Comparative Analyses of Tick Genomes Elucidate Their Genetic Diversity and Vector Capacities.</title>
        <authorList>
            <consortium name="Tick Genome and Microbiome Consortium (TIGMIC)"/>
            <person name="Jia N."/>
            <person name="Wang J."/>
            <person name="Shi W."/>
            <person name="Du L."/>
            <person name="Sun Y."/>
            <person name="Zhan W."/>
            <person name="Jiang J.F."/>
            <person name="Wang Q."/>
            <person name="Zhang B."/>
            <person name="Ji P."/>
            <person name="Bell-Sakyi L."/>
            <person name="Cui X.M."/>
            <person name="Yuan T.T."/>
            <person name="Jiang B.G."/>
            <person name="Yang W.F."/>
            <person name="Lam T.T."/>
            <person name="Chang Q.C."/>
            <person name="Ding S.J."/>
            <person name="Wang X.J."/>
            <person name="Zhu J.G."/>
            <person name="Ruan X.D."/>
            <person name="Zhao L."/>
            <person name="Wei J.T."/>
            <person name="Ye R.Z."/>
            <person name="Que T.C."/>
            <person name="Du C.H."/>
            <person name="Zhou Y.H."/>
            <person name="Cheng J.X."/>
            <person name="Dai P.F."/>
            <person name="Guo W.B."/>
            <person name="Han X.H."/>
            <person name="Huang E.J."/>
            <person name="Li L.F."/>
            <person name="Wei W."/>
            <person name="Gao Y.C."/>
            <person name="Liu J.Z."/>
            <person name="Shao H.Z."/>
            <person name="Wang X."/>
            <person name="Wang C.C."/>
            <person name="Yang T.C."/>
            <person name="Huo Q.B."/>
            <person name="Li W."/>
            <person name="Chen H.Y."/>
            <person name="Chen S.E."/>
            <person name="Zhou L.G."/>
            <person name="Ni X.B."/>
            <person name="Tian J.H."/>
            <person name="Sheng Y."/>
            <person name="Liu T."/>
            <person name="Pan Y.S."/>
            <person name="Xia L.Y."/>
            <person name="Li J."/>
            <person name="Zhao F."/>
            <person name="Cao W.C."/>
        </authorList>
    </citation>
    <scope>NUCLEOTIDE SEQUENCE [LARGE SCALE GENOMIC DNA]</scope>
    <source>
        <strain evidence="6">HaeL-2018</strain>
    </source>
</reference>
<dbReference type="PRINTS" id="PR00299">
    <property type="entry name" value="ACRYSTALLIN"/>
</dbReference>
<keyword evidence="7" id="KW-1185">Reference proteome</keyword>
<dbReference type="GO" id="GO:0005634">
    <property type="term" value="C:nucleus"/>
    <property type="evidence" value="ECO:0007669"/>
    <property type="project" value="TreeGrafter"/>
</dbReference>
<evidence type="ECO:0000259" key="5">
    <source>
        <dbReference type="PROSITE" id="PS01031"/>
    </source>
</evidence>
<dbReference type="InterPro" id="IPR002068">
    <property type="entry name" value="A-crystallin/Hsp20_dom"/>
</dbReference>
<sequence>MAAPVFTKFTVPCRRAVMACSRRNLWRRYPLTISDAFSEMDRQLRNVEHEMSRTFRDLDRSGAFGPAFRWLRSRDVPVESGAGEKFQVQLDVSQFRPEDVKVSLSGNQLTVRARSEVKEGGSTYVREFSHSVTLPDDVDPDTVRSMLLADGSLSIEAPRALPQPKEVPIEKSSSTDAQQDDAKNK</sequence>
<dbReference type="InterPro" id="IPR008978">
    <property type="entry name" value="HSP20-like_chaperone"/>
</dbReference>
<dbReference type="GO" id="GO:0005737">
    <property type="term" value="C:cytoplasm"/>
    <property type="evidence" value="ECO:0007669"/>
    <property type="project" value="TreeGrafter"/>
</dbReference>
<protein>
    <recommendedName>
        <fullName evidence="5">SHSP domain-containing protein</fullName>
    </recommendedName>
</protein>